<protein>
    <submittedName>
        <fullName evidence="2">Uncharacterized protein</fullName>
    </submittedName>
</protein>
<evidence type="ECO:0000313" key="2">
    <source>
        <dbReference type="EMBL" id="CAF0922538.1"/>
    </source>
</evidence>
<feature type="compositionally biased region" description="Basic and acidic residues" evidence="1">
    <location>
        <begin position="62"/>
        <end position="85"/>
    </location>
</feature>
<feature type="region of interest" description="Disordered" evidence="1">
    <location>
        <begin position="53"/>
        <end position="134"/>
    </location>
</feature>
<evidence type="ECO:0000313" key="3">
    <source>
        <dbReference type="Proteomes" id="UP000663879"/>
    </source>
</evidence>
<proteinExistence type="predicted"/>
<organism evidence="2 3">
    <name type="scientific">Brachionus calyciflorus</name>
    <dbReference type="NCBI Taxonomy" id="104777"/>
    <lineage>
        <taxon>Eukaryota</taxon>
        <taxon>Metazoa</taxon>
        <taxon>Spiralia</taxon>
        <taxon>Gnathifera</taxon>
        <taxon>Rotifera</taxon>
        <taxon>Eurotatoria</taxon>
        <taxon>Monogononta</taxon>
        <taxon>Pseudotrocha</taxon>
        <taxon>Ploima</taxon>
        <taxon>Brachionidae</taxon>
        <taxon>Brachionus</taxon>
    </lineage>
</organism>
<sequence length="369" mass="43424">MNKKLKLTLEKSLKKLSISTTQLIIKQESFLETLQMNETFNASEINKLEEKTHKLAKNSHTRHQENQLKRKTETMEKNEAKKQIVEEPQSDQESTEIKLKKNNYTENKKTKTNKHENLRDDENETKEKNQRINQDLRRKILDEIEKMDNDSNSTIAKEHQNILNKPHDEKNSDHNFLEEKYPRHRNEVIITGQGLNNYKDIYSRIKELKRCTGIDDPQIIHPTHDVEKEKYFLNIAANTYEKYTRISGGWSDNAFSNGVKTTDKPPNLMFIINNIEKNINIDQNKKQLIELTRQYGLIDIERIYSSDKTPTNKIKSNVLTLFNFLTLLRNGIYLDVTSMKHTVKPLINYAKVYYKCGSLNHNQKDCKNK</sequence>
<dbReference type="AlphaFoldDB" id="A0A814B302"/>
<gene>
    <name evidence="2" type="ORF">OXX778_LOCUS12463</name>
</gene>
<accession>A0A814B302</accession>
<reference evidence="2" key="1">
    <citation type="submission" date="2021-02" db="EMBL/GenBank/DDBJ databases">
        <authorList>
            <person name="Nowell W R."/>
        </authorList>
    </citation>
    <scope>NUCLEOTIDE SEQUENCE</scope>
    <source>
        <strain evidence="2">Ploen Becks lab</strain>
    </source>
</reference>
<feature type="compositionally biased region" description="Basic and acidic residues" evidence="1">
    <location>
        <begin position="106"/>
        <end position="134"/>
    </location>
</feature>
<name>A0A814B302_9BILA</name>
<comment type="caution">
    <text evidence="2">The sequence shown here is derived from an EMBL/GenBank/DDBJ whole genome shotgun (WGS) entry which is preliminary data.</text>
</comment>
<evidence type="ECO:0000256" key="1">
    <source>
        <dbReference type="SAM" id="MobiDB-lite"/>
    </source>
</evidence>
<dbReference type="Proteomes" id="UP000663879">
    <property type="component" value="Unassembled WGS sequence"/>
</dbReference>
<keyword evidence="3" id="KW-1185">Reference proteome</keyword>
<dbReference type="EMBL" id="CAJNOC010002261">
    <property type="protein sequence ID" value="CAF0922538.1"/>
    <property type="molecule type" value="Genomic_DNA"/>
</dbReference>